<proteinExistence type="inferred from homology"/>
<evidence type="ECO:0000313" key="10">
    <source>
        <dbReference type="Proteomes" id="UP000584824"/>
    </source>
</evidence>
<comment type="caution">
    <text evidence="9">The sequence shown here is derived from an EMBL/GenBank/DDBJ whole genome shotgun (WGS) entry which is preliminary data.</text>
</comment>
<dbReference type="NCBIfam" id="NF008277">
    <property type="entry name" value="PRK11055.1"/>
    <property type="match status" value="1"/>
</dbReference>
<name>A0A7W6P2E5_9HYPH</name>
<dbReference type="GO" id="GO:0030246">
    <property type="term" value="F:carbohydrate binding"/>
    <property type="evidence" value="ECO:0007669"/>
    <property type="project" value="InterPro"/>
</dbReference>
<dbReference type="InterPro" id="IPR015443">
    <property type="entry name" value="Aldose_1-epimerase"/>
</dbReference>
<sequence>MASIEEQAEIFGTLENGETVRRVTINGGGLTVSVITYGAVIQDVRLDGYAPSLVLGFDNFPDYRQHSRHFGASPGRCANRIGGGRFTIDGTDYQLELNENGVTHLHGGKQGFGKRNWTITALAADSVTLSIHDEDGHAGYPGNCDASVTYSLPGNGVLSCVYRATSDKATPVNLCQHSYFTLDEADNVLDTRFTIAAEHYLPVDEKLIPTGEVRAVEDTAFDLRSETALRDRIGADLSGYDHNLCLSPERVAKRAVARAFSPKSGVSLDVETTEPGVQFYTAQKLSVPVPGHDGRTYGPFAGFCLETQIWPDAINKENFPNAVLRPGVELVQETDYIFRKT</sequence>
<evidence type="ECO:0000256" key="2">
    <source>
        <dbReference type="ARBA" id="ARBA00006206"/>
    </source>
</evidence>
<dbReference type="InterPro" id="IPR011013">
    <property type="entry name" value="Gal_mutarotase_sf_dom"/>
</dbReference>
<dbReference type="CDD" id="cd09019">
    <property type="entry name" value="galactose_mutarotase_like"/>
    <property type="match status" value="1"/>
</dbReference>
<dbReference type="InterPro" id="IPR008183">
    <property type="entry name" value="Aldose_1/G6P_1-epimerase"/>
</dbReference>
<dbReference type="PANTHER" id="PTHR10091">
    <property type="entry name" value="ALDOSE-1-EPIMERASE"/>
    <property type="match status" value="1"/>
</dbReference>
<dbReference type="InterPro" id="IPR014718">
    <property type="entry name" value="GH-type_carb-bd"/>
</dbReference>
<dbReference type="PANTHER" id="PTHR10091:SF49">
    <property type="entry name" value="ALDOSE 1-EPIMERASE"/>
    <property type="match status" value="1"/>
</dbReference>
<reference evidence="9 10" key="1">
    <citation type="submission" date="2020-08" db="EMBL/GenBank/DDBJ databases">
        <title>Genomic Encyclopedia of Type Strains, Phase IV (KMG-IV): sequencing the most valuable type-strain genomes for metagenomic binning, comparative biology and taxonomic classification.</title>
        <authorList>
            <person name="Goeker M."/>
        </authorList>
    </citation>
    <scope>NUCLEOTIDE SEQUENCE [LARGE SCALE GENOMIC DNA]</scope>
    <source>
        <strain evidence="9 10">DSM 26385</strain>
    </source>
</reference>
<evidence type="ECO:0000313" key="9">
    <source>
        <dbReference type="EMBL" id="MBB4103761.1"/>
    </source>
</evidence>
<evidence type="ECO:0000256" key="5">
    <source>
        <dbReference type="PIRNR" id="PIRNR005096"/>
    </source>
</evidence>
<dbReference type="Proteomes" id="UP000584824">
    <property type="component" value="Unassembled WGS sequence"/>
</dbReference>
<feature type="binding site" evidence="7">
    <location>
        <position position="241"/>
    </location>
    <ligand>
        <name>beta-D-galactose</name>
        <dbReference type="ChEBI" id="CHEBI:27667"/>
    </ligand>
</feature>
<protein>
    <recommendedName>
        <fullName evidence="5">Aldose 1-epimerase</fullName>
        <ecNumber evidence="5">5.1.3.3</ecNumber>
    </recommendedName>
</protein>
<gene>
    <name evidence="9" type="ORF">GGQ66_002329</name>
</gene>
<dbReference type="Pfam" id="PF01263">
    <property type="entry name" value="Aldose_epim"/>
    <property type="match status" value="1"/>
</dbReference>
<evidence type="ECO:0000256" key="7">
    <source>
        <dbReference type="PIRSR" id="PIRSR005096-2"/>
    </source>
</evidence>
<organism evidence="9 10">
    <name type="scientific">Allorhizobium borbori</name>
    <dbReference type="NCBI Taxonomy" id="485907"/>
    <lineage>
        <taxon>Bacteria</taxon>
        <taxon>Pseudomonadati</taxon>
        <taxon>Pseudomonadota</taxon>
        <taxon>Alphaproteobacteria</taxon>
        <taxon>Hyphomicrobiales</taxon>
        <taxon>Rhizobiaceae</taxon>
        <taxon>Rhizobium/Agrobacterium group</taxon>
        <taxon>Allorhizobium</taxon>
    </lineage>
</organism>
<feature type="active site" description="Proton acceptor" evidence="6">
    <location>
        <position position="306"/>
    </location>
</feature>
<evidence type="ECO:0000256" key="1">
    <source>
        <dbReference type="ARBA" id="ARBA00005028"/>
    </source>
</evidence>
<feature type="binding site" evidence="8">
    <location>
        <begin position="177"/>
        <end position="179"/>
    </location>
    <ligand>
        <name>beta-D-galactose</name>
        <dbReference type="ChEBI" id="CHEBI:27667"/>
    </ligand>
</feature>
<comment type="similarity">
    <text evidence="2 5">Belongs to the aldose epimerase family.</text>
</comment>
<keyword evidence="4 5" id="KW-0119">Carbohydrate metabolism</keyword>
<keyword evidence="3 5" id="KW-0413">Isomerase</keyword>
<dbReference type="EC" id="5.1.3.3" evidence="5"/>
<accession>A0A7W6P2E5</accession>
<evidence type="ECO:0000256" key="4">
    <source>
        <dbReference type="ARBA" id="ARBA00023277"/>
    </source>
</evidence>
<dbReference type="AlphaFoldDB" id="A0A7W6P2E5"/>
<feature type="binding site" evidence="8">
    <location>
        <begin position="79"/>
        <end position="80"/>
    </location>
    <ligand>
        <name>beta-D-galactose</name>
        <dbReference type="ChEBI" id="CHEBI:27667"/>
    </ligand>
</feature>
<dbReference type="Gene3D" id="2.70.98.10">
    <property type="match status" value="1"/>
</dbReference>
<feature type="active site" description="Proton donor" evidence="6">
    <location>
        <position position="177"/>
    </location>
</feature>
<comment type="pathway">
    <text evidence="1 5">Carbohydrate metabolism; hexose metabolism.</text>
</comment>
<keyword evidence="10" id="KW-1185">Reference proteome</keyword>
<evidence type="ECO:0000256" key="8">
    <source>
        <dbReference type="PIRSR" id="PIRSR005096-3"/>
    </source>
</evidence>
<dbReference type="SUPFAM" id="SSF74650">
    <property type="entry name" value="Galactose mutarotase-like"/>
    <property type="match status" value="1"/>
</dbReference>
<dbReference type="GO" id="GO:0004034">
    <property type="term" value="F:aldose 1-epimerase activity"/>
    <property type="evidence" value="ECO:0007669"/>
    <property type="project" value="UniProtKB-EC"/>
</dbReference>
<dbReference type="GO" id="GO:0033499">
    <property type="term" value="P:galactose catabolic process via UDP-galactose, Leloir pathway"/>
    <property type="evidence" value="ECO:0007669"/>
    <property type="project" value="TreeGrafter"/>
</dbReference>
<comment type="catalytic activity">
    <reaction evidence="5">
        <text>alpha-D-glucose = beta-D-glucose</text>
        <dbReference type="Rhea" id="RHEA:10264"/>
        <dbReference type="ChEBI" id="CHEBI:15903"/>
        <dbReference type="ChEBI" id="CHEBI:17925"/>
        <dbReference type="EC" id="5.1.3.3"/>
    </reaction>
</comment>
<dbReference type="EMBL" id="JACIDU010000008">
    <property type="protein sequence ID" value="MBB4103761.1"/>
    <property type="molecule type" value="Genomic_DNA"/>
</dbReference>
<dbReference type="InterPro" id="IPR047215">
    <property type="entry name" value="Galactose_mutarotase-like"/>
</dbReference>
<evidence type="ECO:0000256" key="3">
    <source>
        <dbReference type="ARBA" id="ARBA00023235"/>
    </source>
</evidence>
<dbReference type="UniPathway" id="UPA00242"/>
<evidence type="ECO:0000256" key="6">
    <source>
        <dbReference type="PIRSR" id="PIRSR005096-1"/>
    </source>
</evidence>
<dbReference type="PIRSF" id="PIRSF005096">
    <property type="entry name" value="GALM"/>
    <property type="match status" value="1"/>
</dbReference>
<dbReference type="GO" id="GO:0006006">
    <property type="term" value="P:glucose metabolic process"/>
    <property type="evidence" value="ECO:0007669"/>
    <property type="project" value="TreeGrafter"/>
</dbReference>